<dbReference type="SUPFAM" id="SSF48208">
    <property type="entry name" value="Six-hairpin glycosidases"/>
    <property type="match status" value="1"/>
</dbReference>
<dbReference type="GO" id="GO:0042806">
    <property type="term" value="F:fucose binding"/>
    <property type="evidence" value="ECO:0007669"/>
    <property type="project" value="UniProtKB-ARBA"/>
</dbReference>
<keyword evidence="11" id="KW-1015">Disulfide bond</keyword>
<dbReference type="InterPro" id="IPR013783">
    <property type="entry name" value="Ig-like_fold"/>
</dbReference>
<protein>
    <recommendedName>
        <fullName evidence="6">cellulase</fullName>
        <ecNumber evidence="6">3.2.1.4</ecNumber>
    </recommendedName>
</protein>
<dbReference type="GO" id="GO:0008810">
    <property type="term" value="F:cellulase activity"/>
    <property type="evidence" value="ECO:0007669"/>
    <property type="project" value="UniProtKB-EC"/>
</dbReference>
<dbReference type="Pfam" id="PF00759">
    <property type="entry name" value="Glyco_hydro_9"/>
    <property type="match status" value="1"/>
</dbReference>
<feature type="compositionally biased region" description="Low complexity" evidence="14">
    <location>
        <begin position="1607"/>
        <end position="1641"/>
    </location>
</feature>
<dbReference type="InterPro" id="IPR008928">
    <property type="entry name" value="6-hairpin_glycosidase_sf"/>
</dbReference>
<evidence type="ECO:0000256" key="12">
    <source>
        <dbReference type="ARBA" id="ARBA00023277"/>
    </source>
</evidence>
<comment type="subunit">
    <text evidence="5">Homotrimer.</text>
</comment>
<dbReference type="InterPro" id="IPR014756">
    <property type="entry name" value="Ig_E-set"/>
</dbReference>
<dbReference type="Gene3D" id="2.60.40.2810">
    <property type="match status" value="1"/>
</dbReference>
<dbReference type="GO" id="GO:0046872">
    <property type="term" value="F:metal ion binding"/>
    <property type="evidence" value="ECO:0007669"/>
    <property type="project" value="UniProtKB-KW"/>
</dbReference>
<organism evidence="17 18">
    <name type="scientific">Cyclotella cryptica</name>
    <dbReference type="NCBI Taxonomy" id="29204"/>
    <lineage>
        <taxon>Eukaryota</taxon>
        <taxon>Sar</taxon>
        <taxon>Stramenopiles</taxon>
        <taxon>Ochrophyta</taxon>
        <taxon>Bacillariophyta</taxon>
        <taxon>Coscinodiscophyceae</taxon>
        <taxon>Thalassiosirophycidae</taxon>
        <taxon>Stephanodiscales</taxon>
        <taxon>Stephanodiscaceae</taxon>
        <taxon>Cyclotella</taxon>
    </lineage>
</organism>
<dbReference type="Pfam" id="PF22633">
    <property type="entry name" value="F5_F8_type_C_2"/>
    <property type="match status" value="2"/>
</dbReference>
<evidence type="ECO:0000313" key="17">
    <source>
        <dbReference type="EMBL" id="KAL3793977.1"/>
    </source>
</evidence>
<evidence type="ECO:0000256" key="15">
    <source>
        <dbReference type="SAM" id="SignalP"/>
    </source>
</evidence>
<comment type="function">
    <text evidence="2">Acts as a defensive agent. Recognizes blood group fucosylated oligosaccharides including A, B, H and Lewis B-type antigens. Does not recognize Lewis A antigen and has low affinity for monovalent haptens.</text>
</comment>
<dbReference type="PANTHER" id="PTHR45713:SF6">
    <property type="entry name" value="F5_8 TYPE C DOMAIN-CONTAINING PROTEIN"/>
    <property type="match status" value="1"/>
</dbReference>
<evidence type="ECO:0000256" key="3">
    <source>
        <dbReference type="ARBA" id="ARBA00007072"/>
    </source>
</evidence>
<dbReference type="Gene3D" id="2.60.120.260">
    <property type="entry name" value="Galactose-binding domain-like"/>
    <property type="match status" value="2"/>
</dbReference>
<feature type="compositionally biased region" description="Low complexity" evidence="14">
    <location>
        <begin position="263"/>
        <end position="285"/>
    </location>
</feature>
<accession>A0ABD3Q104</accession>
<keyword evidence="13" id="KW-0624">Polysaccharide degradation</keyword>
<keyword evidence="9" id="KW-0106">Calcium</keyword>
<evidence type="ECO:0000256" key="7">
    <source>
        <dbReference type="ARBA" id="ARBA00022723"/>
    </source>
</evidence>
<comment type="similarity">
    <text evidence="3">Belongs to the glycosyl hydrolase 9 (cellulase E) family.</text>
</comment>
<dbReference type="InterPro" id="IPR001701">
    <property type="entry name" value="Glyco_hydro_9"/>
</dbReference>
<keyword evidence="18" id="KW-1185">Reference proteome</keyword>
<dbReference type="GO" id="GO:0001868">
    <property type="term" value="P:regulation of complement activation, lectin pathway"/>
    <property type="evidence" value="ECO:0007669"/>
    <property type="project" value="UniProtKB-ARBA"/>
</dbReference>
<keyword evidence="8" id="KW-0430">Lectin</keyword>
<feature type="compositionally biased region" description="Low complexity" evidence="14">
    <location>
        <begin position="756"/>
        <end position="774"/>
    </location>
</feature>
<evidence type="ECO:0000256" key="1">
    <source>
        <dbReference type="ARBA" id="ARBA00000966"/>
    </source>
</evidence>
<feature type="region of interest" description="Disordered" evidence="14">
    <location>
        <begin position="263"/>
        <end position="287"/>
    </location>
</feature>
<keyword evidence="10" id="KW-0136">Cellulose degradation</keyword>
<dbReference type="Proteomes" id="UP001516023">
    <property type="component" value="Unassembled WGS sequence"/>
</dbReference>
<feature type="domain" description="Fucolectin tachylectin-4 pentraxin-1" evidence="16">
    <location>
        <begin position="467"/>
        <end position="592"/>
    </location>
</feature>
<dbReference type="GO" id="GO:0030245">
    <property type="term" value="P:cellulose catabolic process"/>
    <property type="evidence" value="ECO:0007669"/>
    <property type="project" value="UniProtKB-KW"/>
</dbReference>
<dbReference type="InterPro" id="IPR004302">
    <property type="entry name" value="Cellulose/chitin-bd_N"/>
</dbReference>
<dbReference type="SUPFAM" id="SSF81296">
    <property type="entry name" value="E set domains"/>
    <property type="match status" value="1"/>
</dbReference>
<evidence type="ECO:0000256" key="9">
    <source>
        <dbReference type="ARBA" id="ARBA00022837"/>
    </source>
</evidence>
<dbReference type="Gene3D" id="1.50.10.10">
    <property type="match status" value="1"/>
</dbReference>
<comment type="similarity">
    <text evidence="4">Belongs to the fucolectin family.</text>
</comment>
<dbReference type="InterPro" id="IPR008979">
    <property type="entry name" value="Galactose-bd-like_sf"/>
</dbReference>
<evidence type="ECO:0000256" key="2">
    <source>
        <dbReference type="ARBA" id="ARBA00002219"/>
    </source>
</evidence>
<evidence type="ECO:0000256" key="5">
    <source>
        <dbReference type="ARBA" id="ARBA00011233"/>
    </source>
</evidence>
<proteinExistence type="inferred from homology"/>
<dbReference type="SUPFAM" id="SSF49785">
    <property type="entry name" value="Galactose-binding domain-like"/>
    <property type="match status" value="2"/>
</dbReference>
<dbReference type="EMBL" id="JABMIG020000085">
    <property type="protein sequence ID" value="KAL3793977.1"/>
    <property type="molecule type" value="Genomic_DNA"/>
</dbReference>
<evidence type="ECO:0000256" key="10">
    <source>
        <dbReference type="ARBA" id="ARBA00023001"/>
    </source>
</evidence>
<dbReference type="EC" id="3.2.1.4" evidence="6"/>
<feature type="region of interest" description="Disordered" evidence="14">
    <location>
        <begin position="756"/>
        <end position="796"/>
    </location>
</feature>
<comment type="catalytic activity">
    <reaction evidence="1">
        <text>Endohydrolysis of (1-&gt;4)-beta-D-glucosidic linkages in cellulose, lichenin and cereal beta-D-glucans.</text>
        <dbReference type="EC" id="3.2.1.4"/>
    </reaction>
</comment>
<dbReference type="InterPro" id="IPR012341">
    <property type="entry name" value="6hp_glycosidase-like_sf"/>
</dbReference>
<dbReference type="Gene3D" id="2.60.40.10">
    <property type="entry name" value="Immunoglobulins"/>
    <property type="match status" value="1"/>
</dbReference>
<keyword evidence="15" id="KW-0732">Signal</keyword>
<dbReference type="Pfam" id="PF03067">
    <property type="entry name" value="LPMO_10"/>
    <property type="match status" value="1"/>
</dbReference>
<sequence>MSAAKTFVFAALAACFNPTLICLPMDMDILKNVKAYNLAYLCTQSTAGPGCPKPEYCPHCLNTNLGVCGKFGSNSYETSTWVDTKSNPMPFTPEETYLEGDIIMVKSYLDTHHNGHMELKACNKGPANCKQEDFDAPGNELIFIEDMVFQGNHVKMPADPNYPGRGMYGGGQGGQTKTFVFKYKLPEGLYGDQVLLQWRYITANSCSPPGYENYFSTNSYLPDSYWTRGLTECVLPYHSDGSRDSTSPEQFWNCAEVKILPSSSRSPTVSPKPTKSPTTAAPVSSRPSMPPGICIAEWKDCTSDQSSCCEGFKCTQVDPTGSSLCLADTCSWNPPLLRHQLQPPPRPKHRPLRRPTPTENCEGPCGKLWLENGELDGCTAMWEPCNTSDECCQHAICDNGSCNSDDPYLKKGSSPPTVKPTPTPTNRPTTLVPTTPKICNLTATHVKLEATTSQNIHVFEVQVFSSGNNVAINKNAFQSSTFGALSASRAIDGDPLSFSHTNDGNAWWEVDLVESYSVDSVHIKNRWCKDRTDPSDCLCRLSNATLSLINDVGSVVASRSIGRTCGLPELTFSFDASSSYCITKTPTKSPTIKSTKSPTTLVPTTPKICNLTATHVKLEATTSQNIHVFEVQVFSSGNNVAINKNAFQSSTFGALSASRAIDGDPLSFSHTNDGNAWWEVDLVESYSVDSVHIKNRWCKDPTDPNGCLCRLTNATLSLINDVGSVVASRSIGRTCGLPELTFSFDASSSYCITKTPTKSPTIKSTKSPTTLSPATSPPTKSPVTPTPTSPTVTNPPTRLAPVTSAPQGQAFPAHESEFIQDTSGFVVLNGVTTVYGHDDASDDHVHHADFSSLREIGSYRLVVNSIGASLTFKIAPSLYPELPHDAMNYFYFHRMGQEIPGKHLVDARYARPALHLGDSSLPPYPGWCNTCSNFDLRGSWADAGDFGIYTVNHAISAWTLLNLHELFPDAFVDGELNIDESGNSFPDVLDEVDYGSRFVRGMLPSDGGLASHKAHNHVWSAFPTTITDENNQQRSVMGSSTPATYAVARVNAHLARLWSSRGGDTVYSSMLWDAAIDAWSRADGTSKAYNANEASPGTGGGDYPDSMFDDDRYAAACEMYLTAFGLGDQSAETYKIAMMSSSYYKKIDQWDWATVYGAGTLSLYAAESDLSSTDKASIETNIVAFADKITQAVDNEGYPSNLGFPNEFSRYPWGSNSFIMNRAVVLAYAYEITGNVSYQNYLLRSMDYIMGVNAMGISYVTGYGEKSETDTHDRLAWAVGQDVFWPKGWLSGGPNNELINDSATPSGAAAKSYAGRGTAPQAWCSKENTINWNAPLAWVAWYIENKVVPNLGGCGEENCQPIANSLTGIKVNMDSWTSVLLTATDYDGVVASWEIVSLPQMGILSGSSPNLVYTPNSGFIGSDSFQFRVYDDSGNVSETALVEFIVQDCNFISKFEVPSDFPAFSGSYKYVHVSEDGPNLVEMRTPAHNVQWANPGLYQFSLEMNASPYYKDLSQCMTSQTLSDPTSAGFTLINCGISGLDGDYWVTQKDGNEIWVEKNNLWVIVFTNDVNYSPEFCRSSEGVSRVPTRNPTTLGPVSSNPTGLAHSTKPTLPTTSSPTMRPTSKGTAAPSSKSPSVAPNSSAGFGCYERNTGYQQRKADPWCNSQETNCGACAGLWLKNPLQRNGCCKWNPNDDCTAVDPNIQTKLASI</sequence>
<dbReference type="InterPro" id="IPR004197">
    <property type="entry name" value="Cellulase_Ig-like"/>
</dbReference>
<evidence type="ECO:0000256" key="6">
    <source>
        <dbReference type="ARBA" id="ARBA00012601"/>
    </source>
</evidence>
<evidence type="ECO:0000256" key="13">
    <source>
        <dbReference type="ARBA" id="ARBA00023326"/>
    </source>
</evidence>
<dbReference type="InterPro" id="IPR051941">
    <property type="entry name" value="BG_Antigen-Binding_Lectin"/>
</dbReference>
<dbReference type="GO" id="GO:0010185">
    <property type="term" value="P:regulation of cellular defense response"/>
    <property type="evidence" value="ECO:0007669"/>
    <property type="project" value="UniProtKB-ARBA"/>
</dbReference>
<evidence type="ECO:0000256" key="11">
    <source>
        <dbReference type="ARBA" id="ARBA00023157"/>
    </source>
</evidence>
<gene>
    <name evidence="17" type="ORF">HJC23_009460</name>
</gene>
<feature type="region of interest" description="Disordered" evidence="14">
    <location>
        <begin position="1578"/>
        <end position="1641"/>
    </location>
</feature>
<feature type="compositionally biased region" description="Pro residues" evidence="14">
    <location>
        <begin position="775"/>
        <end position="788"/>
    </location>
</feature>
<evidence type="ECO:0000256" key="14">
    <source>
        <dbReference type="SAM" id="MobiDB-lite"/>
    </source>
</evidence>
<evidence type="ECO:0000256" key="4">
    <source>
        <dbReference type="ARBA" id="ARBA00010147"/>
    </source>
</evidence>
<keyword evidence="7" id="KW-0479">Metal-binding</keyword>
<dbReference type="PANTHER" id="PTHR45713">
    <property type="entry name" value="FTP DOMAIN-CONTAINING PROTEIN"/>
    <property type="match status" value="1"/>
</dbReference>
<dbReference type="InterPro" id="IPR006585">
    <property type="entry name" value="FTP1"/>
</dbReference>
<feature type="chain" id="PRO_5044803122" description="cellulase" evidence="15">
    <location>
        <begin position="23"/>
        <end position="1710"/>
    </location>
</feature>
<evidence type="ECO:0000256" key="8">
    <source>
        <dbReference type="ARBA" id="ARBA00022734"/>
    </source>
</evidence>
<dbReference type="SMART" id="SM00607">
    <property type="entry name" value="FTP"/>
    <property type="match status" value="1"/>
</dbReference>
<comment type="caution">
    <text evidence="17">The sequence shown here is derived from an EMBL/GenBank/DDBJ whole genome shotgun (WGS) entry which is preliminary data.</text>
</comment>
<evidence type="ECO:0000313" key="18">
    <source>
        <dbReference type="Proteomes" id="UP001516023"/>
    </source>
</evidence>
<feature type="compositionally biased region" description="Polar residues" evidence="14">
    <location>
        <begin position="1587"/>
        <end position="1602"/>
    </location>
</feature>
<dbReference type="CDD" id="cd02850">
    <property type="entry name" value="E_set_Cellulase_N"/>
    <property type="match status" value="1"/>
</dbReference>
<keyword evidence="12" id="KW-0119">Carbohydrate metabolism</keyword>
<dbReference type="Pfam" id="PF17963">
    <property type="entry name" value="Big_9"/>
    <property type="match status" value="1"/>
</dbReference>
<feature type="region of interest" description="Disordered" evidence="14">
    <location>
        <begin position="410"/>
        <end position="433"/>
    </location>
</feature>
<feature type="signal peptide" evidence="15">
    <location>
        <begin position="1"/>
        <end position="22"/>
    </location>
</feature>
<name>A0ABD3Q104_9STRA</name>
<dbReference type="Pfam" id="PF02927">
    <property type="entry name" value="CelD_N"/>
    <property type="match status" value="1"/>
</dbReference>
<evidence type="ECO:0000259" key="16">
    <source>
        <dbReference type="SMART" id="SM00607"/>
    </source>
</evidence>
<reference evidence="17 18" key="1">
    <citation type="journal article" date="2020" name="G3 (Bethesda)">
        <title>Improved Reference Genome for Cyclotella cryptica CCMP332, a Model for Cell Wall Morphogenesis, Salinity Adaptation, and Lipid Production in Diatoms (Bacillariophyta).</title>
        <authorList>
            <person name="Roberts W.R."/>
            <person name="Downey K.M."/>
            <person name="Ruck E.C."/>
            <person name="Traller J.C."/>
            <person name="Alverson A.J."/>
        </authorList>
    </citation>
    <scope>NUCLEOTIDE SEQUENCE [LARGE SCALE GENOMIC DNA]</scope>
    <source>
        <strain evidence="17 18">CCMP332</strain>
    </source>
</reference>